<accession>A0A830BD94</accession>
<gene>
    <name evidence="6" type="ORF">PHJA_000466300</name>
</gene>
<evidence type="ECO:0000256" key="5">
    <source>
        <dbReference type="ARBA" id="ARBA00023125"/>
    </source>
</evidence>
<reference evidence="6" key="1">
    <citation type="submission" date="2020-07" db="EMBL/GenBank/DDBJ databases">
        <title>Ethylene signaling mediates host invasion by parasitic plants.</title>
        <authorList>
            <person name="Yoshida S."/>
        </authorList>
    </citation>
    <scope>NUCLEOTIDE SEQUENCE</scope>
    <source>
        <strain evidence="6">Okayama</strain>
    </source>
</reference>
<dbReference type="AlphaFoldDB" id="A0A830BD94"/>
<keyword evidence="2" id="KW-0863">Zinc-finger</keyword>
<dbReference type="GO" id="GO:0003723">
    <property type="term" value="F:RNA binding"/>
    <property type="evidence" value="ECO:0007669"/>
    <property type="project" value="UniProtKB-KW"/>
</dbReference>
<keyword evidence="5" id="KW-0238">DNA-binding</keyword>
<evidence type="ECO:0000256" key="3">
    <source>
        <dbReference type="ARBA" id="ARBA00022833"/>
    </source>
</evidence>
<dbReference type="GO" id="GO:0008270">
    <property type="term" value="F:zinc ion binding"/>
    <property type="evidence" value="ECO:0007669"/>
    <property type="project" value="UniProtKB-KW"/>
</dbReference>
<keyword evidence="6" id="KW-0808">Transferase</keyword>
<evidence type="ECO:0000313" key="6">
    <source>
        <dbReference type="EMBL" id="GFP83229.1"/>
    </source>
</evidence>
<dbReference type="EMBL" id="BMAC01000059">
    <property type="protein sequence ID" value="GFP83229.1"/>
    <property type="molecule type" value="Genomic_DNA"/>
</dbReference>
<proteinExistence type="predicted"/>
<name>A0A830BD94_9LAMI</name>
<evidence type="ECO:0000256" key="4">
    <source>
        <dbReference type="ARBA" id="ARBA00022884"/>
    </source>
</evidence>
<dbReference type="OrthoDB" id="1897736at2759"/>
<organism evidence="6 7">
    <name type="scientific">Phtheirospermum japonicum</name>
    <dbReference type="NCBI Taxonomy" id="374723"/>
    <lineage>
        <taxon>Eukaryota</taxon>
        <taxon>Viridiplantae</taxon>
        <taxon>Streptophyta</taxon>
        <taxon>Embryophyta</taxon>
        <taxon>Tracheophyta</taxon>
        <taxon>Spermatophyta</taxon>
        <taxon>Magnoliopsida</taxon>
        <taxon>eudicotyledons</taxon>
        <taxon>Gunneridae</taxon>
        <taxon>Pentapetalae</taxon>
        <taxon>asterids</taxon>
        <taxon>lamiids</taxon>
        <taxon>Lamiales</taxon>
        <taxon>Orobanchaceae</taxon>
        <taxon>Orobanchaceae incertae sedis</taxon>
        <taxon>Phtheirospermum</taxon>
    </lineage>
</organism>
<evidence type="ECO:0000256" key="1">
    <source>
        <dbReference type="ARBA" id="ARBA00022723"/>
    </source>
</evidence>
<keyword evidence="7" id="KW-1185">Reference proteome</keyword>
<dbReference type="PANTHER" id="PTHR24009">
    <property type="entry name" value="RNA-BINDING (RRM/RBD/RNP MOTIFS)"/>
    <property type="match status" value="1"/>
</dbReference>
<dbReference type="Proteomes" id="UP000653305">
    <property type="component" value="Unassembled WGS sequence"/>
</dbReference>
<evidence type="ECO:0000313" key="7">
    <source>
        <dbReference type="Proteomes" id="UP000653305"/>
    </source>
</evidence>
<dbReference type="GO" id="GO:0003677">
    <property type="term" value="F:DNA binding"/>
    <property type="evidence" value="ECO:0007669"/>
    <property type="project" value="UniProtKB-KW"/>
</dbReference>
<sequence>MGNRVVNAAMARKNRLFPVFRFAGARCRSSNDVSSPARSNNVGFNAQDVRMYLVGARMFYNSRDMLWNQKLEEQADLQQAIELQNRRLMGLQLLDVKRNSHHHHTLSTGAAVSPPATFSPTSFGENGSIETVNKADKDKDYYSAKDDQKNVIGTPKESYLHESLEHNIPNSPFASPKAAGDYVTAFSNGISEMEKGISVLSTNHNMFMGPTLSPAISSLDMSPFKSCYFQVPRYRILSAYLTTFAKSSLLHSQPKYTVGTPAYIAPEVLLKKEYDGKIFEDGTNESSKGSTLMSPWAQDRNYLVFPINGVLKYHCLGNQERNDSSVTFENYGYCFHILAIMCVFDD</sequence>
<protein>
    <submittedName>
        <fullName evidence="6">Serine/threonine-protein kinase sapk9</fullName>
    </submittedName>
</protein>
<keyword evidence="6" id="KW-0418">Kinase</keyword>
<keyword evidence="4" id="KW-0694">RNA-binding</keyword>
<keyword evidence="3" id="KW-0862">Zinc</keyword>
<dbReference type="PANTHER" id="PTHR24009:SF3">
    <property type="entry name" value="RNA-BINDING (RRM_RBD_RNP MOTIFS) FAMILY PROTEIN-RELATED"/>
    <property type="match status" value="1"/>
</dbReference>
<comment type="caution">
    <text evidence="6">The sequence shown here is derived from an EMBL/GenBank/DDBJ whole genome shotgun (WGS) entry which is preliminary data.</text>
</comment>
<evidence type="ECO:0000256" key="2">
    <source>
        <dbReference type="ARBA" id="ARBA00022771"/>
    </source>
</evidence>
<dbReference type="GO" id="GO:0016301">
    <property type="term" value="F:kinase activity"/>
    <property type="evidence" value="ECO:0007669"/>
    <property type="project" value="UniProtKB-KW"/>
</dbReference>
<keyword evidence="1" id="KW-0479">Metal-binding</keyword>